<evidence type="ECO:0000259" key="4">
    <source>
        <dbReference type="Pfam" id="PF00535"/>
    </source>
</evidence>
<dbReference type="RefSeq" id="WP_006964764.1">
    <property type="nucleotide sequence ID" value="NZ_APJX01000002.1"/>
</dbReference>
<name>S0G4G7_9BACT</name>
<sequence>MHQTSCNNLNKLTEELDKQRSFFPVPGCVILYNPDMSVIRNMLSYIDFVDRLYVMDNSDRDVSEVVDAVLKLPKVWYVSMDGNQGVAKALNAASSLAISHQYAWMICFDQDSRLTENILVKLRQCLDRYDKNRVGMICARYTKKDRYVEAGGDRCNELLVSITAGSMMNLTVFRKMGPFMDKLFIDHVDHEYCLRLRRHGYKIVQVNHAFICHQPGDSRGYLICRSSNHSPFRRYFMTRNRFYVAWMYKKDLPRFYRTEMLRFAGEVVKILAFESEKFEKIRHVIMGYQDFRKNRFDRHPGDL</sequence>
<keyword evidence="2" id="KW-0328">Glycosyltransferase</keyword>
<dbReference type="OrthoDB" id="9771846at2"/>
<evidence type="ECO:0000256" key="1">
    <source>
        <dbReference type="ARBA" id="ARBA00006739"/>
    </source>
</evidence>
<feature type="domain" description="Glycosyltransferase 2-like" evidence="4">
    <location>
        <begin position="52"/>
        <end position="145"/>
    </location>
</feature>
<dbReference type="PANTHER" id="PTHR43179">
    <property type="entry name" value="RHAMNOSYLTRANSFERASE WBBL"/>
    <property type="match status" value="1"/>
</dbReference>
<dbReference type="EMBL" id="APJX01000002">
    <property type="protein sequence ID" value="EMS80504.1"/>
    <property type="molecule type" value="Genomic_DNA"/>
</dbReference>
<organism evidence="5 6">
    <name type="scientific">Desulfotignum phosphitoxidans DSM 13687</name>
    <dbReference type="NCBI Taxonomy" id="1286635"/>
    <lineage>
        <taxon>Bacteria</taxon>
        <taxon>Pseudomonadati</taxon>
        <taxon>Thermodesulfobacteriota</taxon>
        <taxon>Desulfobacteria</taxon>
        <taxon>Desulfobacterales</taxon>
        <taxon>Desulfobacteraceae</taxon>
        <taxon>Desulfotignum</taxon>
    </lineage>
</organism>
<keyword evidence="6" id="KW-1185">Reference proteome</keyword>
<dbReference type="AlphaFoldDB" id="S0G4G7"/>
<keyword evidence="3 5" id="KW-0808">Transferase</keyword>
<keyword evidence="5" id="KW-0456">Lyase</keyword>
<dbReference type="PANTHER" id="PTHR43179:SF12">
    <property type="entry name" value="GALACTOFURANOSYLTRANSFERASE GLFT2"/>
    <property type="match status" value="1"/>
</dbReference>
<dbReference type="GO" id="GO:0016829">
    <property type="term" value="F:lyase activity"/>
    <property type="evidence" value="ECO:0007669"/>
    <property type="project" value="UniProtKB-KW"/>
</dbReference>
<dbReference type="Proteomes" id="UP000014216">
    <property type="component" value="Unassembled WGS sequence"/>
</dbReference>
<reference evidence="5 6" key="1">
    <citation type="journal article" date="2013" name="Genome Announc.">
        <title>Draft Genome Sequence of Desulfotignum phosphitoxidans DSM 13687 Strain FiPS-3.</title>
        <authorList>
            <person name="Poehlein A."/>
            <person name="Daniel R."/>
            <person name="Simeonova D.D."/>
        </authorList>
    </citation>
    <scope>NUCLEOTIDE SEQUENCE [LARGE SCALE GENOMIC DNA]</scope>
    <source>
        <strain evidence="5 6">DSM 13687</strain>
    </source>
</reference>
<evidence type="ECO:0000313" key="6">
    <source>
        <dbReference type="Proteomes" id="UP000014216"/>
    </source>
</evidence>
<dbReference type="InterPro" id="IPR001173">
    <property type="entry name" value="Glyco_trans_2-like"/>
</dbReference>
<dbReference type="Pfam" id="PF00535">
    <property type="entry name" value="Glycos_transf_2"/>
    <property type="match status" value="1"/>
</dbReference>
<protein>
    <submittedName>
        <fullName evidence="5">Glycosyltransferase 2 family protein</fullName>
        <ecNumber evidence="5">4.2.1.-</ecNumber>
    </submittedName>
</protein>
<comment type="similarity">
    <text evidence="1">Belongs to the glycosyltransferase 2 family.</text>
</comment>
<evidence type="ECO:0000256" key="3">
    <source>
        <dbReference type="ARBA" id="ARBA00022679"/>
    </source>
</evidence>
<proteinExistence type="inferred from homology"/>
<dbReference type="Gene3D" id="3.90.550.10">
    <property type="entry name" value="Spore Coat Polysaccharide Biosynthesis Protein SpsA, Chain A"/>
    <property type="match status" value="1"/>
</dbReference>
<evidence type="ECO:0000313" key="5">
    <source>
        <dbReference type="EMBL" id="EMS80504.1"/>
    </source>
</evidence>
<gene>
    <name evidence="5" type="ORF">Dpo_2c01930</name>
</gene>
<dbReference type="CDD" id="cd02526">
    <property type="entry name" value="GT2_RfbF_like"/>
    <property type="match status" value="1"/>
</dbReference>
<evidence type="ECO:0000256" key="2">
    <source>
        <dbReference type="ARBA" id="ARBA00022676"/>
    </source>
</evidence>
<comment type="caution">
    <text evidence="5">The sequence shown here is derived from an EMBL/GenBank/DDBJ whole genome shotgun (WGS) entry which is preliminary data.</text>
</comment>
<dbReference type="InterPro" id="IPR029044">
    <property type="entry name" value="Nucleotide-diphossugar_trans"/>
</dbReference>
<accession>S0G4G7</accession>
<dbReference type="SUPFAM" id="SSF53448">
    <property type="entry name" value="Nucleotide-diphospho-sugar transferases"/>
    <property type="match status" value="1"/>
</dbReference>
<dbReference type="EC" id="4.2.1.-" evidence="5"/>
<dbReference type="GO" id="GO:0016757">
    <property type="term" value="F:glycosyltransferase activity"/>
    <property type="evidence" value="ECO:0007669"/>
    <property type="project" value="UniProtKB-KW"/>
</dbReference>